<dbReference type="Proteomes" id="UP001057375">
    <property type="component" value="Unassembled WGS sequence"/>
</dbReference>
<feature type="region of interest" description="Disordered" evidence="1">
    <location>
        <begin position="273"/>
        <end position="300"/>
    </location>
</feature>
<evidence type="ECO:0000256" key="1">
    <source>
        <dbReference type="SAM" id="MobiDB-lite"/>
    </source>
</evidence>
<gene>
    <name evidence="2" type="ORF">ADUPG1_012190</name>
</gene>
<evidence type="ECO:0000313" key="3">
    <source>
        <dbReference type="Proteomes" id="UP001057375"/>
    </source>
</evidence>
<comment type="caution">
    <text evidence="2">The sequence shown here is derived from an EMBL/GenBank/DDBJ whole genome shotgun (WGS) entry which is preliminary data.</text>
</comment>
<evidence type="ECO:0000313" key="2">
    <source>
        <dbReference type="EMBL" id="GKT22666.1"/>
    </source>
</evidence>
<sequence>MAYSLSDLTMCPSSRSWSSVSLVTFMRGGERNLVFAFSGISCSFTRLIAYGFNFDPFGGRLGLNTSLNSSIMGIISSLNSSPMSIFVSSSSTFATLAIYSCGTVISSLKDCSDFKTEFEYYNLKGGTRNADDCVTGEALDVWRLRTHLRKPSNIMAFIDDFLRAKSSADFWVKEPFTPEGLMKFPGKFERVLEQARATDIQRAEALHIFLSKMSVDSIKSAVRAGIRIGSIKDIAHALDVALEALSKIKVQYTQDKAIVVHENLKTETKHVITAQRRDTQQANAGKRRGTKRGRKDPRLGEWDCQALNLLKEYKKERSSALTSDDPKMSKVTTGDDLP</sequence>
<organism evidence="2 3">
    <name type="scientific">Aduncisulcus paluster</name>
    <dbReference type="NCBI Taxonomy" id="2918883"/>
    <lineage>
        <taxon>Eukaryota</taxon>
        <taxon>Metamonada</taxon>
        <taxon>Carpediemonas-like organisms</taxon>
        <taxon>Aduncisulcus</taxon>
    </lineage>
</organism>
<reference evidence="2" key="1">
    <citation type="submission" date="2022-03" db="EMBL/GenBank/DDBJ databases">
        <title>Draft genome sequence of Aduncisulcus paluster, a free-living microaerophilic Fornicata.</title>
        <authorList>
            <person name="Yuyama I."/>
            <person name="Kume K."/>
            <person name="Tamura T."/>
            <person name="Inagaki Y."/>
            <person name="Hashimoto T."/>
        </authorList>
    </citation>
    <scope>NUCLEOTIDE SEQUENCE</scope>
    <source>
        <strain evidence="2">NY0171</strain>
    </source>
</reference>
<feature type="compositionally biased region" description="Basic residues" evidence="1">
    <location>
        <begin position="285"/>
        <end position="295"/>
    </location>
</feature>
<keyword evidence="3" id="KW-1185">Reference proteome</keyword>
<feature type="compositionally biased region" description="Basic and acidic residues" evidence="1">
    <location>
        <begin position="315"/>
        <end position="328"/>
    </location>
</feature>
<accession>A0ABQ5JYL8</accession>
<dbReference type="EMBL" id="BQXS01012417">
    <property type="protein sequence ID" value="GKT22666.1"/>
    <property type="molecule type" value="Genomic_DNA"/>
</dbReference>
<name>A0ABQ5JYL8_9EUKA</name>
<proteinExistence type="predicted"/>
<feature type="region of interest" description="Disordered" evidence="1">
    <location>
        <begin position="315"/>
        <end position="338"/>
    </location>
</feature>
<protein>
    <submittedName>
        <fullName evidence="2">Uncharacterized protein</fullName>
    </submittedName>
</protein>